<gene>
    <name evidence="5" type="ORF">DFH01_23925</name>
</gene>
<dbReference type="InterPro" id="IPR044946">
    <property type="entry name" value="Restrct_endonuc_typeI_TRD_sf"/>
</dbReference>
<evidence type="ECO:0000256" key="1">
    <source>
        <dbReference type="ARBA" id="ARBA00010923"/>
    </source>
</evidence>
<dbReference type="InterPro" id="IPR000055">
    <property type="entry name" value="Restrct_endonuc_typeI_TRD"/>
</dbReference>
<dbReference type="CDD" id="cd17248">
    <property type="entry name" value="RMtype1_S_AmiI-TRD2-CR2_like"/>
    <property type="match status" value="1"/>
</dbReference>
<evidence type="ECO:0000256" key="2">
    <source>
        <dbReference type="ARBA" id="ARBA00022747"/>
    </source>
</evidence>
<reference evidence="6" key="1">
    <citation type="submission" date="2018-05" db="EMBL/GenBank/DDBJ databases">
        <authorList>
            <person name="Du Z."/>
            <person name="Wang X."/>
        </authorList>
    </citation>
    <scope>NUCLEOTIDE SEQUENCE [LARGE SCALE GENOMIC DNA]</scope>
    <source>
        <strain evidence="6">CQN31</strain>
    </source>
</reference>
<evidence type="ECO:0000313" key="5">
    <source>
        <dbReference type="EMBL" id="PWS34764.1"/>
    </source>
</evidence>
<keyword evidence="2" id="KW-0680">Restriction system</keyword>
<feature type="domain" description="Type I restriction modification DNA specificity" evidence="4">
    <location>
        <begin position="30"/>
        <end position="207"/>
    </location>
</feature>
<dbReference type="Gene3D" id="3.90.220.20">
    <property type="entry name" value="DNA methylase specificity domains"/>
    <property type="match status" value="2"/>
</dbReference>
<sequence length="449" mass="49418">MTVTGGRNATLAVIPGRFALSVGRPDLAAPSGWNWTRLADVARLESGHTPSRSRPEYWGGDVPWIGIRDATANHGRTLHDTNEHTNALGIANSSARILPAGTVCLSRTASVGYVVMMGRPMATSQDFVNWVCGDSLNPHFLKYVLLAEREALHVFATGSVHQTIYFPEAKAFHICLPPRPEQDAIVDVLGALDDKIELNRRMNETLEAMARAIFQDWFVAFGPTRAKMEGRPPYLAPDLWSLFPDRLDAEGKPEGWDTASVYDFADVIYGAPFASSRFNGEGRGLPLIRIRDLAEHAPSIFTDEEHPKAQIIEPGDIVIGMDGEFRLHQWKGPRALLNQRVCHLRPKPRVPRAFVAYALIEPLAFFERGKVGTTVIHLGKADIDTIRLISPGRAVLDGFGAAVEPLLARVVANAAEYRTLAATRDLLLPRLMSGELRVKDDERTVEAAA</sequence>
<dbReference type="AlphaFoldDB" id="A0A317F6W3"/>
<dbReference type="GO" id="GO:0003677">
    <property type="term" value="F:DNA binding"/>
    <property type="evidence" value="ECO:0007669"/>
    <property type="project" value="UniProtKB-KW"/>
</dbReference>
<keyword evidence="6" id="KW-1185">Reference proteome</keyword>
<dbReference type="Pfam" id="PF01420">
    <property type="entry name" value="Methylase_S"/>
    <property type="match status" value="1"/>
</dbReference>
<protein>
    <submittedName>
        <fullName evidence="5">Restriction endonuclease subunit S</fullName>
    </submittedName>
</protein>
<organism evidence="5 6">
    <name type="scientific">Falsiroseomonas bella</name>
    <dbReference type="NCBI Taxonomy" id="2184016"/>
    <lineage>
        <taxon>Bacteria</taxon>
        <taxon>Pseudomonadati</taxon>
        <taxon>Pseudomonadota</taxon>
        <taxon>Alphaproteobacteria</taxon>
        <taxon>Acetobacterales</taxon>
        <taxon>Roseomonadaceae</taxon>
        <taxon>Falsiroseomonas</taxon>
    </lineage>
</organism>
<keyword evidence="5" id="KW-0378">Hydrolase</keyword>
<dbReference type="EMBL" id="QGNA01000006">
    <property type="protein sequence ID" value="PWS34764.1"/>
    <property type="molecule type" value="Genomic_DNA"/>
</dbReference>
<keyword evidence="5" id="KW-0255">Endonuclease</keyword>
<proteinExistence type="inferred from homology"/>
<dbReference type="CDD" id="cd17257">
    <property type="entry name" value="RMtype1_S_EcoBI-TRD1-CR1_like"/>
    <property type="match status" value="1"/>
</dbReference>
<name>A0A317F6W3_9PROT</name>
<evidence type="ECO:0000259" key="4">
    <source>
        <dbReference type="Pfam" id="PF01420"/>
    </source>
</evidence>
<dbReference type="Proteomes" id="UP000245765">
    <property type="component" value="Unassembled WGS sequence"/>
</dbReference>
<keyword evidence="3" id="KW-0238">DNA-binding</keyword>
<evidence type="ECO:0000313" key="6">
    <source>
        <dbReference type="Proteomes" id="UP000245765"/>
    </source>
</evidence>
<keyword evidence="5" id="KW-0540">Nuclease</keyword>
<comment type="similarity">
    <text evidence="1">Belongs to the type-I restriction system S methylase family.</text>
</comment>
<dbReference type="PANTHER" id="PTHR30408:SF13">
    <property type="entry name" value="TYPE I RESTRICTION ENZYME HINDI SPECIFICITY SUBUNIT"/>
    <property type="match status" value="1"/>
</dbReference>
<evidence type="ECO:0000256" key="3">
    <source>
        <dbReference type="ARBA" id="ARBA00023125"/>
    </source>
</evidence>
<dbReference type="SUPFAM" id="SSF116734">
    <property type="entry name" value="DNA methylase specificity domain"/>
    <property type="match status" value="2"/>
</dbReference>
<dbReference type="RefSeq" id="WP_109873215.1">
    <property type="nucleotide sequence ID" value="NZ_QGNA01000006.1"/>
</dbReference>
<comment type="caution">
    <text evidence="5">The sequence shown here is derived from an EMBL/GenBank/DDBJ whole genome shotgun (WGS) entry which is preliminary data.</text>
</comment>
<accession>A0A317F6W3</accession>
<dbReference type="GO" id="GO:0004519">
    <property type="term" value="F:endonuclease activity"/>
    <property type="evidence" value="ECO:0007669"/>
    <property type="project" value="UniProtKB-KW"/>
</dbReference>
<dbReference type="PANTHER" id="PTHR30408">
    <property type="entry name" value="TYPE-1 RESTRICTION ENZYME ECOKI SPECIFICITY PROTEIN"/>
    <property type="match status" value="1"/>
</dbReference>
<dbReference type="InterPro" id="IPR052021">
    <property type="entry name" value="Type-I_RS_S_subunit"/>
</dbReference>
<dbReference type="GO" id="GO:0009307">
    <property type="term" value="P:DNA restriction-modification system"/>
    <property type="evidence" value="ECO:0007669"/>
    <property type="project" value="UniProtKB-KW"/>
</dbReference>